<protein>
    <submittedName>
        <fullName evidence="3">Putative oxidoreductase</fullName>
    </submittedName>
</protein>
<dbReference type="Gene3D" id="3.30.360.10">
    <property type="entry name" value="Dihydrodipicolinate Reductase, domain 2"/>
    <property type="match status" value="1"/>
</dbReference>
<keyword evidence="4" id="KW-1185">Reference proteome</keyword>
<reference evidence="4" key="1">
    <citation type="submission" date="2017-05" db="EMBL/GenBank/DDBJ databases">
        <authorList>
            <person name="Kirkegaard R."/>
            <person name="Mcilroy J S."/>
        </authorList>
    </citation>
    <scope>NUCLEOTIDE SEQUENCE [LARGE SCALE GENOMIC DNA]</scope>
</reference>
<dbReference type="InterPro" id="IPR051450">
    <property type="entry name" value="Gfo/Idh/MocA_Oxidoreductases"/>
</dbReference>
<evidence type="ECO:0000313" key="4">
    <source>
        <dbReference type="Proteomes" id="UP000195514"/>
    </source>
</evidence>
<feature type="domain" description="GFO/IDH/MocA-like oxidoreductase" evidence="2">
    <location>
        <begin position="126"/>
        <end position="249"/>
    </location>
</feature>
<dbReference type="RefSeq" id="WP_087862984.1">
    <property type="nucleotide sequence ID" value="NZ_LT859958.1"/>
</dbReference>
<gene>
    <name evidence="3" type="ORF">CFX1CAM_2133</name>
</gene>
<dbReference type="KEGG" id="abat:CFX1CAM_2133"/>
<evidence type="ECO:0000259" key="2">
    <source>
        <dbReference type="Pfam" id="PF22725"/>
    </source>
</evidence>
<dbReference type="Proteomes" id="UP000195514">
    <property type="component" value="Chromosome I"/>
</dbReference>
<dbReference type="InterPro" id="IPR000683">
    <property type="entry name" value="Gfo/Idh/MocA-like_OxRdtase_N"/>
</dbReference>
<dbReference type="PANTHER" id="PTHR43377">
    <property type="entry name" value="BILIVERDIN REDUCTASE A"/>
    <property type="match status" value="1"/>
</dbReference>
<dbReference type="InterPro" id="IPR055170">
    <property type="entry name" value="GFO_IDH_MocA-like_dom"/>
</dbReference>
<feature type="domain" description="Gfo/Idh/MocA-like oxidoreductase N-terminal" evidence="1">
    <location>
        <begin position="2"/>
        <end position="109"/>
    </location>
</feature>
<dbReference type="EMBL" id="LT859958">
    <property type="protein sequence ID" value="SMX55198.1"/>
    <property type="molecule type" value="Genomic_DNA"/>
</dbReference>
<dbReference type="SUPFAM" id="SSF55347">
    <property type="entry name" value="Glyceraldehyde-3-phosphate dehydrogenase-like, C-terminal domain"/>
    <property type="match status" value="1"/>
</dbReference>
<organism evidence="3 4">
    <name type="scientific">Candidatus Brevifilum fermentans</name>
    <dbReference type="NCBI Taxonomy" id="1986204"/>
    <lineage>
        <taxon>Bacteria</taxon>
        <taxon>Bacillati</taxon>
        <taxon>Chloroflexota</taxon>
        <taxon>Anaerolineae</taxon>
        <taxon>Anaerolineales</taxon>
        <taxon>Anaerolineaceae</taxon>
        <taxon>Candidatus Brevifilum</taxon>
    </lineage>
</organism>
<dbReference type="GO" id="GO:0000166">
    <property type="term" value="F:nucleotide binding"/>
    <property type="evidence" value="ECO:0007669"/>
    <property type="project" value="InterPro"/>
</dbReference>
<sequence>MKFLIAGLGSIGRRHLRNLVSLGERDILLYRTHRSTLPEDELAPFPVETDLEAALAHQPDAVIVANPTALHLDVAIPAAQAGCHLLIEKPIAPQLGLEVERLRSLADAEKIKTLIGFQFRFHPVLERVKAILDAGGIGRSLHFRAHWGEYLPGWHPWEDYRQGYSARADLGGGVVNTLCHPLDYLRWLFGEVRSVFAVTDRVSDLEIDVEDLAEITLRFENGVIGSVHLDFFQQPPAHWLEISGTAGLIRWDNANGAARVYDANDGRWDDIQPPADFERNALFLAEMRHFLAVISGQEASRCSLADGIKSLALTTAVHKAAVLGETLDLFQ</sequence>
<name>A0A1Y6K8J0_9CHLR</name>
<dbReference type="PANTHER" id="PTHR43377:SF1">
    <property type="entry name" value="BILIVERDIN REDUCTASE A"/>
    <property type="match status" value="1"/>
</dbReference>
<evidence type="ECO:0000313" key="3">
    <source>
        <dbReference type="EMBL" id="SMX55198.1"/>
    </source>
</evidence>
<dbReference type="Pfam" id="PF01408">
    <property type="entry name" value="GFO_IDH_MocA"/>
    <property type="match status" value="1"/>
</dbReference>
<proteinExistence type="predicted"/>
<dbReference type="InterPro" id="IPR036291">
    <property type="entry name" value="NAD(P)-bd_dom_sf"/>
</dbReference>
<accession>A0A1Y6K8J0</accession>
<dbReference type="Gene3D" id="3.40.50.720">
    <property type="entry name" value="NAD(P)-binding Rossmann-like Domain"/>
    <property type="match status" value="1"/>
</dbReference>
<dbReference type="OrthoDB" id="9815825at2"/>
<dbReference type="AlphaFoldDB" id="A0A1Y6K8J0"/>
<dbReference type="SUPFAM" id="SSF51735">
    <property type="entry name" value="NAD(P)-binding Rossmann-fold domains"/>
    <property type="match status" value="1"/>
</dbReference>
<dbReference type="Pfam" id="PF22725">
    <property type="entry name" value="GFO_IDH_MocA_C3"/>
    <property type="match status" value="1"/>
</dbReference>
<evidence type="ECO:0000259" key="1">
    <source>
        <dbReference type="Pfam" id="PF01408"/>
    </source>
</evidence>